<gene>
    <name evidence="2" type="ORF">ID875_00530</name>
</gene>
<feature type="region of interest" description="Disordered" evidence="1">
    <location>
        <begin position="97"/>
        <end position="152"/>
    </location>
</feature>
<sequence>MKLEVCWSDAAGNPTQPQLDNRPAPAVQDPLDEVSLAQHTANVSRRVTEGSLMSSGFDTDAHILHDAPGGVAGRRRRSCPSRCRTSWTRWPARRACTPGTGRRRRRCARPPSDWYGRCALSSDPRPNRTSPRTRGCSGASAPWRPCAPTTRR</sequence>
<protein>
    <submittedName>
        <fullName evidence="2">Uncharacterized protein</fullName>
    </submittedName>
</protein>
<name>A0A927BHL0_STRGL</name>
<dbReference type="EMBL" id="JACWUS010000001">
    <property type="protein sequence ID" value="MBD2827319.1"/>
    <property type="molecule type" value="Genomic_DNA"/>
</dbReference>
<accession>A0A927BHL0</accession>
<dbReference type="AlphaFoldDB" id="A0A927BHL0"/>
<proteinExistence type="predicted"/>
<evidence type="ECO:0000256" key="1">
    <source>
        <dbReference type="SAM" id="MobiDB-lite"/>
    </source>
</evidence>
<reference evidence="2" key="1">
    <citation type="journal article" date="2020" name="PLoS ONE">
        <title>Isolation and characterization of Streptomyces bacteriophages and Streptomyces strains encoding biosynthetic arsenals: Streptomyces strains and phages for antibiotic discovery.</title>
        <authorList>
            <person name="Montano E.T."/>
            <person name="Nideffer J.F."/>
            <person name="Brumage L."/>
            <person name="Erb M."/>
            <person name="Derman A.I."/>
            <person name="Davis J.P."/>
            <person name="Estrada E."/>
            <person name="Fu S."/>
            <person name="Le D."/>
            <person name="Vuppala A."/>
            <person name="Tran C."/>
            <person name="Luterstein E."/>
            <person name="Lakkaraju S."/>
            <person name="Panchagnula S."/>
            <person name="Ren C."/>
            <person name="Doan J."/>
            <person name="Tran S."/>
            <person name="Soriano J."/>
            <person name="Fujita Y."/>
            <person name="Gutala P."/>
            <person name="Fujii Q."/>
            <person name="Lee M."/>
            <person name="Bui A."/>
            <person name="Villarreal C."/>
            <person name="Shing S.R."/>
            <person name="Kim S."/>
            <person name="Freeman D."/>
            <person name="Racha V."/>
            <person name="Ho A."/>
            <person name="Kumar P."/>
            <person name="Falah K."/>
            <person name="Dawson T."/>
            <person name="Enustun E."/>
            <person name="Prichard A."/>
            <person name="Gomez A."/>
            <person name="Khanna K."/>
            <person name="Trigg S."/>
            <person name="Fernandez L."/>
            <person name="Pogliano K."/>
            <person name="Pogliano J."/>
        </authorList>
    </citation>
    <scope>NUCLEOTIDE SEQUENCE</scope>
    <source>
        <strain evidence="2">QF2</strain>
    </source>
</reference>
<organism evidence="2">
    <name type="scientific">Streptomyces globisporus</name>
    <dbReference type="NCBI Taxonomy" id="1908"/>
    <lineage>
        <taxon>Bacteria</taxon>
        <taxon>Bacillati</taxon>
        <taxon>Actinomycetota</taxon>
        <taxon>Actinomycetes</taxon>
        <taxon>Kitasatosporales</taxon>
        <taxon>Streptomycetaceae</taxon>
        <taxon>Streptomyces</taxon>
    </lineage>
</organism>
<evidence type="ECO:0000313" key="2">
    <source>
        <dbReference type="EMBL" id="MBD2827319.1"/>
    </source>
</evidence>
<comment type="caution">
    <text evidence="2">The sequence shown here is derived from an EMBL/GenBank/DDBJ whole genome shotgun (WGS) entry which is preliminary data.</text>
</comment>
<feature type="region of interest" description="Disordered" evidence="1">
    <location>
        <begin position="1"/>
        <end position="24"/>
    </location>
</feature>